<evidence type="ECO:0000313" key="3">
    <source>
        <dbReference type="Proteomes" id="UP000540989"/>
    </source>
</evidence>
<gene>
    <name evidence="2" type="ORF">HDF16_002909</name>
</gene>
<evidence type="ECO:0000259" key="1">
    <source>
        <dbReference type="Pfam" id="PF16640"/>
    </source>
</evidence>
<dbReference type="Pfam" id="PF16640">
    <property type="entry name" value="Big_3_5"/>
    <property type="match status" value="4"/>
</dbReference>
<dbReference type="AlphaFoldDB" id="A0A7W7ZE10"/>
<dbReference type="InterPro" id="IPR032109">
    <property type="entry name" value="Big_3_5"/>
</dbReference>
<feature type="domain" description="Bacterial Ig-like" evidence="1">
    <location>
        <begin position="512"/>
        <end position="597"/>
    </location>
</feature>
<proteinExistence type="predicted"/>
<sequence length="766" mass="76645">MQIIGNVIEENSSISTGSGVLLVSGKSVLFQSNIVRNNQFGEPNYSGDGNTGLDLLLDNGMSLTMVQNLFYGNAGGNAQLDGSYFQNVPTTVIETNNTIYGLGEVISFTFGVSTITNNIFFGDGSALACNGVTGPVTVDHNDIYLPQGTQGYPCTLGPGSISVDPQFVDASLDDFHTQPTSPVVAAGDINAPQVPPADLDAKARTVCGTIDMGVYEVRPHPPIALTSSPNPSVGGSDVTFTATLTGNCNVPTGVVTFLDGTTVLGTGALNGSAVATYVTSALTVGSHNITATYAGDFNFDASTSKLVVQVVTGYPTATTLTVSPNPAAAFQTITLSSDVSSQFGSPTGTVAFFAGTTLLANATVNSSGLATATINTLGAGSYNISAVYQATTNFASSRSPVVVEVVNGAPTTPVLTSSLNPSAFGQSVTFTTKVAATSSTGSPAGTVNFLDGTAVLGTVTVSAAGNASFSTSSLALGSHTVTAVYGGSGNFDTSTSNTVMQVVTPVGTSVALSVTPNPANFGQTVTLTASVLTGVSGVAAASGNVVFADQGGVLGSTAIVAGTATFTTSSLSIGTHSITASYVGGAEYAGAVSAAVAEVIQSYDFSVSVTPNTVTIPSGDYAVMSVSVSPIGGYKGTVTLSCSGVPVNAQCVFQPGATVSLAAGAVGEKMVFDTSQLFESGTQVGTIAGRSGPVLAMMFFPVLALLGRRKWKLLSLIAVVGLFGLQGCSGKLPGSTPPGSYPVTVTASDGASGLSHSVGMTVRVGE</sequence>
<feature type="domain" description="Bacterial Ig-like" evidence="1">
    <location>
        <begin position="225"/>
        <end position="311"/>
    </location>
</feature>
<accession>A0A7W7ZE10</accession>
<comment type="caution">
    <text evidence="2">The sequence shown here is derived from an EMBL/GenBank/DDBJ whole genome shotgun (WGS) entry which is preliminary data.</text>
</comment>
<feature type="domain" description="Bacterial Ig-like" evidence="1">
    <location>
        <begin position="415"/>
        <end position="504"/>
    </location>
</feature>
<feature type="domain" description="Bacterial Ig-like" evidence="1">
    <location>
        <begin position="320"/>
        <end position="405"/>
    </location>
</feature>
<reference evidence="2 3" key="1">
    <citation type="submission" date="2020-08" db="EMBL/GenBank/DDBJ databases">
        <title>Genomic Encyclopedia of Type Strains, Phase IV (KMG-V): Genome sequencing to study the core and pangenomes of soil and plant-associated prokaryotes.</title>
        <authorList>
            <person name="Whitman W."/>
        </authorList>
    </citation>
    <scope>NUCLEOTIDE SEQUENCE [LARGE SCALE GENOMIC DNA]</scope>
    <source>
        <strain evidence="2 3">M8UP14</strain>
    </source>
</reference>
<dbReference type="InterPro" id="IPR013783">
    <property type="entry name" value="Ig-like_fold"/>
</dbReference>
<evidence type="ECO:0000313" key="2">
    <source>
        <dbReference type="EMBL" id="MBB5058195.1"/>
    </source>
</evidence>
<dbReference type="Gene3D" id="2.60.40.10">
    <property type="entry name" value="Immunoglobulins"/>
    <property type="match status" value="4"/>
</dbReference>
<dbReference type="SUPFAM" id="SSF51126">
    <property type="entry name" value="Pectin lyase-like"/>
    <property type="match status" value="1"/>
</dbReference>
<name>A0A7W7ZE10_9BACT</name>
<keyword evidence="3" id="KW-1185">Reference proteome</keyword>
<dbReference type="RefSeq" id="WP_184217688.1">
    <property type="nucleotide sequence ID" value="NZ_JACHIP010000004.1"/>
</dbReference>
<organism evidence="2 3">
    <name type="scientific">Granulicella aggregans</name>
    <dbReference type="NCBI Taxonomy" id="474949"/>
    <lineage>
        <taxon>Bacteria</taxon>
        <taxon>Pseudomonadati</taxon>
        <taxon>Acidobacteriota</taxon>
        <taxon>Terriglobia</taxon>
        <taxon>Terriglobales</taxon>
        <taxon>Acidobacteriaceae</taxon>
        <taxon>Granulicella</taxon>
    </lineage>
</organism>
<dbReference type="EMBL" id="JACHIP010000004">
    <property type="protein sequence ID" value="MBB5058195.1"/>
    <property type="molecule type" value="Genomic_DNA"/>
</dbReference>
<dbReference type="Proteomes" id="UP000540989">
    <property type="component" value="Unassembled WGS sequence"/>
</dbReference>
<protein>
    <recommendedName>
        <fullName evidence="1">Bacterial Ig-like domain-containing protein</fullName>
    </recommendedName>
</protein>
<dbReference type="InterPro" id="IPR011050">
    <property type="entry name" value="Pectin_lyase_fold/virulence"/>
</dbReference>